<dbReference type="KEGG" id="psl:Psta_4445"/>
<feature type="compositionally biased region" description="Pro residues" evidence="1">
    <location>
        <begin position="76"/>
        <end position="87"/>
    </location>
</feature>
<dbReference type="EMBL" id="CP001848">
    <property type="protein sequence ID" value="ADB19090.1"/>
    <property type="molecule type" value="Genomic_DNA"/>
</dbReference>
<dbReference type="OrthoDB" id="289470at2"/>
<proteinExistence type="predicted"/>
<protein>
    <submittedName>
        <fullName evidence="2">Uncharacterized protein</fullName>
    </submittedName>
</protein>
<feature type="compositionally biased region" description="Basic and acidic residues" evidence="1">
    <location>
        <begin position="54"/>
        <end position="75"/>
    </location>
</feature>
<evidence type="ECO:0000256" key="1">
    <source>
        <dbReference type="SAM" id="MobiDB-lite"/>
    </source>
</evidence>
<keyword evidence="3" id="KW-1185">Reference proteome</keyword>
<dbReference type="Proteomes" id="UP000001887">
    <property type="component" value="Chromosome"/>
</dbReference>
<accession>D2R605</accession>
<reference evidence="2 3" key="1">
    <citation type="journal article" date="2009" name="Stand. Genomic Sci.">
        <title>Complete genome sequence of Pirellula staleyi type strain (ATCC 27377).</title>
        <authorList>
            <person name="Clum A."/>
            <person name="Tindall B.J."/>
            <person name="Sikorski J."/>
            <person name="Ivanova N."/>
            <person name="Mavrommatis K."/>
            <person name="Lucas S."/>
            <person name="Glavina del Rio T."/>
            <person name="Nolan M."/>
            <person name="Chen F."/>
            <person name="Tice H."/>
            <person name="Pitluck S."/>
            <person name="Cheng J.F."/>
            <person name="Chertkov O."/>
            <person name="Brettin T."/>
            <person name="Han C."/>
            <person name="Detter J.C."/>
            <person name="Kuske C."/>
            <person name="Bruce D."/>
            <person name="Goodwin L."/>
            <person name="Ovchinikova G."/>
            <person name="Pati A."/>
            <person name="Mikhailova N."/>
            <person name="Chen A."/>
            <person name="Palaniappan K."/>
            <person name="Land M."/>
            <person name="Hauser L."/>
            <person name="Chang Y.J."/>
            <person name="Jeffries C.D."/>
            <person name="Chain P."/>
            <person name="Rohde M."/>
            <person name="Goker M."/>
            <person name="Bristow J."/>
            <person name="Eisen J.A."/>
            <person name="Markowitz V."/>
            <person name="Hugenholtz P."/>
            <person name="Kyrpides N.C."/>
            <person name="Klenk H.P."/>
            <person name="Lapidus A."/>
        </authorList>
    </citation>
    <scope>NUCLEOTIDE SEQUENCE [LARGE SCALE GENOMIC DNA]</scope>
    <source>
        <strain evidence="3">ATCC 27377 / DSM 6068 / ICPB 4128</strain>
    </source>
</reference>
<name>D2R605_PIRSD</name>
<evidence type="ECO:0000313" key="2">
    <source>
        <dbReference type="EMBL" id="ADB19090.1"/>
    </source>
</evidence>
<gene>
    <name evidence="2" type="ordered locus">Psta_4445</name>
</gene>
<dbReference type="HOGENOM" id="CLU_1487742_0_0_0"/>
<organism evidence="2 3">
    <name type="scientific">Pirellula staleyi (strain ATCC 27377 / DSM 6068 / ICPB 4128)</name>
    <name type="common">Pirella staleyi</name>
    <dbReference type="NCBI Taxonomy" id="530564"/>
    <lineage>
        <taxon>Bacteria</taxon>
        <taxon>Pseudomonadati</taxon>
        <taxon>Planctomycetota</taxon>
        <taxon>Planctomycetia</taxon>
        <taxon>Pirellulales</taxon>
        <taxon>Pirellulaceae</taxon>
        <taxon>Pirellula</taxon>
    </lineage>
</organism>
<dbReference type="AlphaFoldDB" id="D2R605"/>
<feature type="compositionally biased region" description="Low complexity" evidence="1">
    <location>
        <begin position="88"/>
        <end position="104"/>
    </location>
</feature>
<sequence length="181" mass="19815">MLRANVGLSRKVSRDFQSTGYSINLDGEILFSVDDPEAVLGKVQELFGLAQEALDREVDRDQSESAIGRRDEERQPLPPPEAPPRLPPSAVSSSKANHSSAASSTREAAPQASRTTDEPATNKQIQFILNMGKRFKLSMLQLEARVGDIVGRKCTVYELTKKEAGRVLNQLTHSQPVSQSA</sequence>
<feature type="region of interest" description="Disordered" evidence="1">
    <location>
        <begin position="54"/>
        <end position="120"/>
    </location>
</feature>
<evidence type="ECO:0000313" key="3">
    <source>
        <dbReference type="Proteomes" id="UP000001887"/>
    </source>
</evidence>